<evidence type="ECO:0000313" key="1">
    <source>
        <dbReference type="EMBL" id="GFD19275.1"/>
    </source>
</evidence>
<proteinExistence type="predicted"/>
<accession>A0A699U7S2</accession>
<sequence>MAQRRLEDKQPKEKTSTNCLVKEQEKVHQGADVGAVIMKTGVPGQEGAKGNVVEMYIEDINKAAFAAAALEKIYAHESLTF</sequence>
<dbReference type="EMBL" id="BKCJ011313297">
    <property type="protein sequence ID" value="GFD19275.1"/>
    <property type="molecule type" value="Genomic_DNA"/>
</dbReference>
<feature type="non-terminal residue" evidence="1">
    <location>
        <position position="81"/>
    </location>
</feature>
<protein>
    <submittedName>
        <fullName evidence="1">Zinc finger, CCHC-type</fullName>
    </submittedName>
</protein>
<name>A0A699U7S2_TANCI</name>
<comment type="caution">
    <text evidence="1">The sequence shown here is derived from an EMBL/GenBank/DDBJ whole genome shotgun (WGS) entry which is preliminary data.</text>
</comment>
<dbReference type="AlphaFoldDB" id="A0A699U7S2"/>
<gene>
    <name evidence="1" type="ORF">Tci_891244</name>
</gene>
<organism evidence="1">
    <name type="scientific">Tanacetum cinerariifolium</name>
    <name type="common">Dalmatian daisy</name>
    <name type="synonym">Chrysanthemum cinerariifolium</name>
    <dbReference type="NCBI Taxonomy" id="118510"/>
    <lineage>
        <taxon>Eukaryota</taxon>
        <taxon>Viridiplantae</taxon>
        <taxon>Streptophyta</taxon>
        <taxon>Embryophyta</taxon>
        <taxon>Tracheophyta</taxon>
        <taxon>Spermatophyta</taxon>
        <taxon>Magnoliopsida</taxon>
        <taxon>eudicotyledons</taxon>
        <taxon>Gunneridae</taxon>
        <taxon>Pentapetalae</taxon>
        <taxon>asterids</taxon>
        <taxon>campanulids</taxon>
        <taxon>Asterales</taxon>
        <taxon>Asteraceae</taxon>
        <taxon>Asteroideae</taxon>
        <taxon>Anthemideae</taxon>
        <taxon>Anthemidinae</taxon>
        <taxon>Tanacetum</taxon>
    </lineage>
</organism>
<reference evidence="1" key="1">
    <citation type="journal article" date="2019" name="Sci. Rep.">
        <title>Draft genome of Tanacetum cinerariifolium, the natural source of mosquito coil.</title>
        <authorList>
            <person name="Yamashiro T."/>
            <person name="Shiraishi A."/>
            <person name="Satake H."/>
            <person name="Nakayama K."/>
        </authorList>
    </citation>
    <scope>NUCLEOTIDE SEQUENCE</scope>
</reference>